<dbReference type="AlphaFoldDB" id="A0AAR5NZK5"/>
<dbReference type="KEGG" id="dpa:109533471"/>
<evidence type="ECO:0000313" key="1">
    <source>
        <dbReference type="EnsemblMetazoa" id="XP_019754364.1"/>
    </source>
</evidence>
<proteinExistence type="predicted"/>
<protein>
    <submittedName>
        <fullName evidence="1">Uncharacterized protein</fullName>
    </submittedName>
</protein>
<evidence type="ECO:0000313" key="2">
    <source>
        <dbReference type="Proteomes" id="UP000019118"/>
    </source>
</evidence>
<name>A0AAR5NZK5_DENPD</name>
<sequence>MGDTFLSTNKENYKWSYPKPLVPSPSQPPIKTKPNNCYVAKLVEPYCHCDYHLYEPEMGRYMKLAEKEKALYEELDILKKRMAVLVSDILDHPCDTDDEKMKTVYETDYVKRGLNLVQYRKLMPAIDSPVGIPVKSETIGIGRGYRDPTRFRYSEIQKPFIDVCSPVSFVRTPTLVDEWFAPRTGNTEYQDSYSKMGLNILKSSQQYAEPLPSSRRKPNDRCG</sequence>
<accession>A0AAR5NZK5</accession>
<reference evidence="1" key="2">
    <citation type="submission" date="2024-08" db="UniProtKB">
        <authorList>
            <consortium name="EnsemblMetazoa"/>
        </authorList>
    </citation>
    <scope>IDENTIFICATION</scope>
</reference>
<organism evidence="1 2">
    <name type="scientific">Dendroctonus ponderosae</name>
    <name type="common">Mountain pine beetle</name>
    <dbReference type="NCBI Taxonomy" id="77166"/>
    <lineage>
        <taxon>Eukaryota</taxon>
        <taxon>Metazoa</taxon>
        <taxon>Ecdysozoa</taxon>
        <taxon>Arthropoda</taxon>
        <taxon>Hexapoda</taxon>
        <taxon>Insecta</taxon>
        <taxon>Pterygota</taxon>
        <taxon>Neoptera</taxon>
        <taxon>Endopterygota</taxon>
        <taxon>Coleoptera</taxon>
        <taxon>Polyphaga</taxon>
        <taxon>Cucujiformia</taxon>
        <taxon>Curculionidae</taxon>
        <taxon>Scolytinae</taxon>
        <taxon>Dendroctonus</taxon>
    </lineage>
</organism>
<dbReference type="GeneID" id="109533471"/>
<keyword evidence="2" id="KW-1185">Reference proteome</keyword>
<dbReference type="Proteomes" id="UP000019118">
    <property type="component" value="Unassembled WGS sequence"/>
</dbReference>
<dbReference type="EnsemblMetazoa" id="XM_019898805.1">
    <property type="protein sequence ID" value="XP_019754364.1"/>
    <property type="gene ID" value="LOC109533471"/>
</dbReference>
<reference evidence="2" key="1">
    <citation type="journal article" date="2013" name="Genome Biol.">
        <title>Draft genome of the mountain pine beetle, Dendroctonus ponderosae Hopkins, a major forest pest.</title>
        <authorList>
            <person name="Keeling C.I."/>
            <person name="Yuen M.M."/>
            <person name="Liao N.Y."/>
            <person name="Docking T.R."/>
            <person name="Chan S.K."/>
            <person name="Taylor G.A."/>
            <person name="Palmquist D.L."/>
            <person name="Jackman S.D."/>
            <person name="Nguyen A."/>
            <person name="Li M."/>
            <person name="Henderson H."/>
            <person name="Janes J.K."/>
            <person name="Zhao Y."/>
            <person name="Pandoh P."/>
            <person name="Moore R."/>
            <person name="Sperling F.A."/>
            <person name="Huber D.P."/>
            <person name="Birol I."/>
            <person name="Jones S.J."/>
            <person name="Bohlmann J."/>
        </authorList>
    </citation>
    <scope>NUCLEOTIDE SEQUENCE</scope>
</reference>